<accession>A0A0M2HKZ0</accession>
<dbReference type="PATRIC" id="fig|69370.6.peg.123"/>
<dbReference type="RefSeq" id="WP_045296181.1">
    <property type="nucleotide sequence ID" value="NZ_JYJA01000015.1"/>
</dbReference>
<protein>
    <submittedName>
        <fullName evidence="1">Uncharacterized protein</fullName>
    </submittedName>
</protein>
<evidence type="ECO:0000313" key="2">
    <source>
        <dbReference type="Proteomes" id="UP000034098"/>
    </source>
</evidence>
<organism evidence="1 2">
    <name type="scientific">Microbacterium trichothecenolyticum</name>
    <name type="common">Aureobacterium trichothecenolyticum</name>
    <dbReference type="NCBI Taxonomy" id="69370"/>
    <lineage>
        <taxon>Bacteria</taxon>
        <taxon>Bacillati</taxon>
        <taxon>Actinomycetota</taxon>
        <taxon>Actinomycetes</taxon>
        <taxon>Micrococcales</taxon>
        <taxon>Microbacteriaceae</taxon>
        <taxon>Microbacterium</taxon>
    </lineage>
</organism>
<evidence type="ECO:0000313" key="1">
    <source>
        <dbReference type="EMBL" id="KJL45565.1"/>
    </source>
</evidence>
<comment type="caution">
    <text evidence="1">The sequence shown here is derived from an EMBL/GenBank/DDBJ whole genome shotgun (WGS) entry which is preliminary data.</text>
</comment>
<sequence length="304" mass="33120">MGGYQTAQPDEIAGILARAQYKWESAGIACAVAFYGDSHETGVLLEGDQTLRFGLIPRPMYDGQQAGRIVDDGRVDGKRVRDSLAMDANLVPLATIWWIGGYAFEVDDEAAEIPETPEGYSSIDSDIDPDGIMLVHDACGEDADFCECGPDAYEYDPLRYANARARVLAWLKSHEGAFEPEDNDETIIWAGLDCYGSGSDMHERTDDQALAADYRYFAANYPAGDDVVEGQPAPAEVAGEVDWDAARKLVEAWDAAQSDLADATNDDGEVDYNSRAWESYEDKTSGLDAAFAEVVRAALRARGQ</sequence>
<dbReference type="AlphaFoldDB" id="A0A0M2HKZ0"/>
<keyword evidence="2" id="KW-1185">Reference proteome</keyword>
<proteinExistence type="predicted"/>
<dbReference type="EMBL" id="JYJA01000015">
    <property type="protein sequence ID" value="KJL45565.1"/>
    <property type="molecule type" value="Genomic_DNA"/>
</dbReference>
<name>A0A0M2HKZ0_MICTR</name>
<reference evidence="1 2" key="1">
    <citation type="submission" date="2015-02" db="EMBL/GenBank/DDBJ databases">
        <title>Draft genome sequences of ten Microbacterium spp. with emphasis on heavy metal contaminated environments.</title>
        <authorList>
            <person name="Corretto E."/>
        </authorList>
    </citation>
    <scope>NUCLEOTIDE SEQUENCE [LARGE SCALE GENOMIC DNA]</scope>
    <source>
        <strain evidence="1 2">DSM 8608</strain>
    </source>
</reference>
<gene>
    <name evidence="1" type="ORF">RS82_00117</name>
</gene>
<dbReference type="Proteomes" id="UP000034098">
    <property type="component" value="Unassembled WGS sequence"/>
</dbReference>